<dbReference type="HAMAP" id="MF_01077">
    <property type="entry name" value="RimP"/>
    <property type="match status" value="1"/>
</dbReference>
<feature type="region of interest" description="Disordered" evidence="4">
    <location>
        <begin position="180"/>
        <end position="240"/>
    </location>
</feature>
<proteinExistence type="inferred from homology"/>
<organism evidence="6 7">
    <name type="scientific">Nakamurella flava</name>
    <dbReference type="NCBI Taxonomy" id="2576308"/>
    <lineage>
        <taxon>Bacteria</taxon>
        <taxon>Bacillati</taxon>
        <taxon>Actinomycetota</taxon>
        <taxon>Actinomycetes</taxon>
        <taxon>Nakamurellales</taxon>
        <taxon>Nakamurellaceae</taxon>
        <taxon>Nakamurella</taxon>
    </lineage>
</organism>
<feature type="domain" description="Ribosome maturation factor RimP N-terminal" evidence="5">
    <location>
        <begin position="13"/>
        <end position="85"/>
    </location>
</feature>
<evidence type="ECO:0000256" key="2">
    <source>
        <dbReference type="ARBA" id="ARBA00022517"/>
    </source>
</evidence>
<dbReference type="Proteomes" id="UP000306985">
    <property type="component" value="Unassembled WGS sequence"/>
</dbReference>
<evidence type="ECO:0000256" key="3">
    <source>
        <dbReference type="HAMAP-Rule" id="MF_01077"/>
    </source>
</evidence>
<dbReference type="Pfam" id="PF02576">
    <property type="entry name" value="RimP_N"/>
    <property type="match status" value="1"/>
</dbReference>
<feature type="compositionally biased region" description="Acidic residues" evidence="4">
    <location>
        <begin position="185"/>
        <end position="220"/>
    </location>
</feature>
<dbReference type="GO" id="GO:0000028">
    <property type="term" value="P:ribosomal small subunit assembly"/>
    <property type="evidence" value="ECO:0007669"/>
    <property type="project" value="TreeGrafter"/>
</dbReference>
<dbReference type="AlphaFoldDB" id="A0A4U6QKV9"/>
<dbReference type="InterPro" id="IPR003728">
    <property type="entry name" value="Ribosome_maturation_RimP"/>
</dbReference>
<keyword evidence="7" id="KW-1185">Reference proteome</keyword>
<reference evidence="6 7" key="1">
    <citation type="submission" date="2019-05" db="EMBL/GenBank/DDBJ databases">
        <title>Nakamurella sp. N5BH11, whole genome shotgun sequence.</title>
        <authorList>
            <person name="Tuo L."/>
        </authorList>
    </citation>
    <scope>NUCLEOTIDE SEQUENCE [LARGE SCALE GENOMIC DNA]</scope>
    <source>
        <strain evidence="6 7">N5BH11</strain>
    </source>
</reference>
<comment type="subcellular location">
    <subcellularLocation>
        <location evidence="3">Cytoplasm</location>
    </subcellularLocation>
</comment>
<dbReference type="InterPro" id="IPR028989">
    <property type="entry name" value="RimP_N"/>
</dbReference>
<evidence type="ECO:0000256" key="1">
    <source>
        <dbReference type="ARBA" id="ARBA00022490"/>
    </source>
</evidence>
<evidence type="ECO:0000313" key="6">
    <source>
        <dbReference type="EMBL" id="TKV60971.1"/>
    </source>
</evidence>
<dbReference type="GO" id="GO:0006412">
    <property type="term" value="P:translation"/>
    <property type="evidence" value="ECO:0007669"/>
    <property type="project" value="TreeGrafter"/>
</dbReference>
<name>A0A4U6QKV9_9ACTN</name>
<dbReference type="NCBIfam" id="NF000930">
    <property type="entry name" value="PRK00092.2-2"/>
    <property type="match status" value="1"/>
</dbReference>
<dbReference type="OrthoDB" id="9805006at2"/>
<comment type="function">
    <text evidence="3">Required for maturation of 30S ribosomal subunits.</text>
</comment>
<dbReference type="PANTHER" id="PTHR33867:SF1">
    <property type="entry name" value="RIBOSOME MATURATION FACTOR RIMP"/>
    <property type="match status" value="1"/>
</dbReference>
<sequence>MPAADERRLRQVIEPLVTGAGFDLEALTVQTAGRRRVVKVIVDSDEGVDLDRAAALSRAISAELDTDDAVLGAAAYVLEVTSPGVGRPLSAPRHFRRSRRRLLVVTTADGRTVTGHLLRVVEPGPDGAPAGITLLVGPKAEEQLLGWDDVVRARVEVEFSSAPAAVRDRLDAELGPVAPAAPIALDDDEPDDDSDDEPDDDVEADELDVDELDDTDDETDEHPGDGTTDVPGGQDEGAHR</sequence>
<dbReference type="EMBL" id="SZZH01000001">
    <property type="protein sequence ID" value="TKV60971.1"/>
    <property type="molecule type" value="Genomic_DNA"/>
</dbReference>
<evidence type="ECO:0000256" key="4">
    <source>
        <dbReference type="SAM" id="MobiDB-lite"/>
    </source>
</evidence>
<evidence type="ECO:0000259" key="5">
    <source>
        <dbReference type="Pfam" id="PF02576"/>
    </source>
</evidence>
<dbReference type="InterPro" id="IPR035956">
    <property type="entry name" value="RimP_N_sf"/>
</dbReference>
<comment type="caution">
    <text evidence="6">The sequence shown here is derived from an EMBL/GenBank/DDBJ whole genome shotgun (WGS) entry which is preliminary data.</text>
</comment>
<keyword evidence="2 3" id="KW-0690">Ribosome biogenesis</keyword>
<evidence type="ECO:0000313" key="7">
    <source>
        <dbReference type="Proteomes" id="UP000306985"/>
    </source>
</evidence>
<dbReference type="SUPFAM" id="SSF75420">
    <property type="entry name" value="YhbC-like, N-terminal domain"/>
    <property type="match status" value="1"/>
</dbReference>
<dbReference type="PANTHER" id="PTHR33867">
    <property type="entry name" value="RIBOSOME MATURATION FACTOR RIMP"/>
    <property type="match status" value="1"/>
</dbReference>
<comment type="similarity">
    <text evidence="3">Belongs to the RimP family.</text>
</comment>
<protein>
    <recommendedName>
        <fullName evidence="3">Ribosome maturation factor RimP</fullName>
    </recommendedName>
</protein>
<accession>A0A4U6QKV9</accession>
<dbReference type="Gene3D" id="3.30.300.70">
    <property type="entry name" value="RimP-like superfamily, N-terminal"/>
    <property type="match status" value="1"/>
</dbReference>
<dbReference type="RefSeq" id="WP_137448274.1">
    <property type="nucleotide sequence ID" value="NZ_SZZH01000001.1"/>
</dbReference>
<gene>
    <name evidence="3 6" type="primary">rimP</name>
    <name evidence="6" type="ORF">FDO65_04760</name>
</gene>
<keyword evidence="1 3" id="KW-0963">Cytoplasm</keyword>
<dbReference type="GO" id="GO:0005829">
    <property type="term" value="C:cytosol"/>
    <property type="evidence" value="ECO:0007669"/>
    <property type="project" value="TreeGrafter"/>
</dbReference>